<name>A0A1G4HZV2_TRYEQ</name>
<keyword evidence="5" id="KW-1185">Reference proteome</keyword>
<dbReference type="VEuPathDB" id="TriTrypDB:TEOVI_000835400"/>
<dbReference type="GeneID" id="92382288"/>
<evidence type="ECO:0000256" key="1">
    <source>
        <dbReference type="PROSITE-ProRule" id="PRU00176"/>
    </source>
</evidence>
<comment type="caution">
    <text evidence="4">The sequence shown here is derived from an EMBL/GenBank/DDBJ whole genome shotgun (WGS) entry which is preliminary data.</text>
</comment>
<dbReference type="SUPFAM" id="SSF54928">
    <property type="entry name" value="RNA-binding domain, RBD"/>
    <property type="match status" value="1"/>
</dbReference>
<organism evidence="4 5">
    <name type="scientific">Trypanosoma equiperdum</name>
    <dbReference type="NCBI Taxonomy" id="5694"/>
    <lineage>
        <taxon>Eukaryota</taxon>
        <taxon>Discoba</taxon>
        <taxon>Euglenozoa</taxon>
        <taxon>Kinetoplastea</taxon>
        <taxon>Metakinetoplastina</taxon>
        <taxon>Trypanosomatida</taxon>
        <taxon>Trypanosomatidae</taxon>
        <taxon>Trypanosoma</taxon>
    </lineage>
</organism>
<accession>A0A1G4HZV2</accession>
<dbReference type="EMBL" id="CZPT02000170">
    <property type="protein sequence ID" value="SCU64861.1"/>
    <property type="molecule type" value="Genomic_DNA"/>
</dbReference>
<dbReference type="Proteomes" id="UP000195570">
    <property type="component" value="Unassembled WGS sequence"/>
</dbReference>
<sequence>MLDTSGSPDGFGDYTAPSKRGVLFFSTVPRDMRPQEVERHFGRFGTITRRKFTPFPRKERRPNGPLLPLQFMRGYIEFSKAEDAEYAAAAMNGTPVDCKRRRRCSGQLWTVKYEKGFTWDVLLEEREAAVRSRRQREVEARSQEREINEAFRAAVAKRLASRAKNRKGDGAAKVSTAGGGETLVNRDDNSKCKREPGNDDVDESRTKRKRSRVEATSSTSDATNASKDLKKKKVKKN</sequence>
<feature type="compositionally biased region" description="Low complexity" evidence="2">
    <location>
        <begin position="215"/>
        <end position="226"/>
    </location>
</feature>
<protein>
    <submittedName>
        <fullName evidence="4">RNA-binding protein, putative</fullName>
    </submittedName>
</protein>
<dbReference type="GO" id="GO:0000447">
    <property type="term" value="P:endonucleolytic cleavage in ITS1 to separate SSU-rRNA from 5.8S rRNA and LSU-rRNA from tricistronic rRNA transcript (SSU-rRNA, 5.8S rRNA, LSU-rRNA)"/>
    <property type="evidence" value="ECO:0007669"/>
    <property type="project" value="TreeGrafter"/>
</dbReference>
<dbReference type="PROSITE" id="PS50102">
    <property type="entry name" value="RRM"/>
    <property type="match status" value="1"/>
</dbReference>
<proteinExistence type="predicted"/>
<dbReference type="GO" id="GO:0005730">
    <property type="term" value="C:nucleolus"/>
    <property type="evidence" value="ECO:0007669"/>
    <property type="project" value="TreeGrafter"/>
</dbReference>
<dbReference type="Gene3D" id="3.30.70.330">
    <property type="match status" value="1"/>
</dbReference>
<dbReference type="GO" id="GO:0034462">
    <property type="term" value="P:small-subunit processome assembly"/>
    <property type="evidence" value="ECO:0007669"/>
    <property type="project" value="TreeGrafter"/>
</dbReference>
<dbReference type="GO" id="GO:0000480">
    <property type="term" value="P:endonucleolytic cleavage in 5'-ETS of tricistronic rRNA transcript (SSU-rRNA, 5.8S rRNA, LSU-rRNA)"/>
    <property type="evidence" value="ECO:0007669"/>
    <property type="project" value="TreeGrafter"/>
</dbReference>
<dbReference type="InterPro" id="IPR039119">
    <property type="entry name" value="ABT1/Esf2"/>
</dbReference>
<gene>
    <name evidence="4" type="ORF">TEOVI_000835400</name>
</gene>
<feature type="region of interest" description="Disordered" evidence="2">
    <location>
        <begin position="160"/>
        <end position="237"/>
    </location>
</feature>
<dbReference type="AlphaFoldDB" id="A0A1G4HZV2"/>
<dbReference type="PANTHER" id="PTHR12311">
    <property type="entry name" value="ACTIVATOR OF BASAL TRANSCRIPTION 1"/>
    <property type="match status" value="1"/>
</dbReference>
<feature type="compositionally biased region" description="Basic and acidic residues" evidence="2">
    <location>
        <begin position="184"/>
        <end position="197"/>
    </location>
</feature>
<dbReference type="GO" id="GO:0003723">
    <property type="term" value="F:RNA binding"/>
    <property type="evidence" value="ECO:0007669"/>
    <property type="project" value="UniProtKB-UniRule"/>
</dbReference>
<dbReference type="GO" id="GO:0000472">
    <property type="term" value="P:endonucleolytic cleavage to generate mature 5'-end of SSU-rRNA from (SSU-rRNA, 5.8S rRNA, LSU-rRNA)"/>
    <property type="evidence" value="ECO:0007669"/>
    <property type="project" value="TreeGrafter"/>
</dbReference>
<keyword evidence="1" id="KW-0694">RNA-binding</keyword>
<dbReference type="PANTHER" id="PTHR12311:SF7">
    <property type="entry name" value="ACTIVATOR OF BASAL TRANSCRIPTION 1"/>
    <property type="match status" value="1"/>
</dbReference>
<dbReference type="InterPro" id="IPR000504">
    <property type="entry name" value="RRM_dom"/>
</dbReference>
<dbReference type="RefSeq" id="XP_067076556.1">
    <property type="nucleotide sequence ID" value="XM_067220455.1"/>
</dbReference>
<dbReference type="InterPro" id="IPR012677">
    <property type="entry name" value="Nucleotide-bd_a/b_plait_sf"/>
</dbReference>
<evidence type="ECO:0000256" key="2">
    <source>
        <dbReference type="SAM" id="MobiDB-lite"/>
    </source>
</evidence>
<evidence type="ECO:0000313" key="5">
    <source>
        <dbReference type="Proteomes" id="UP000195570"/>
    </source>
</evidence>
<feature type="domain" description="RRM" evidence="3">
    <location>
        <begin position="21"/>
        <end position="116"/>
    </location>
</feature>
<reference evidence="4" key="1">
    <citation type="submission" date="2016-09" db="EMBL/GenBank/DDBJ databases">
        <authorList>
            <person name="Hebert L."/>
            <person name="Moumen B."/>
        </authorList>
    </citation>
    <scope>NUCLEOTIDE SEQUENCE [LARGE SCALE GENOMIC DNA]</scope>
    <source>
        <strain evidence="4">OVI</strain>
    </source>
</reference>
<evidence type="ECO:0000313" key="4">
    <source>
        <dbReference type="EMBL" id="SCU64861.1"/>
    </source>
</evidence>
<evidence type="ECO:0000259" key="3">
    <source>
        <dbReference type="PROSITE" id="PS50102"/>
    </source>
</evidence>
<dbReference type="InterPro" id="IPR035979">
    <property type="entry name" value="RBD_domain_sf"/>
</dbReference>